<dbReference type="OrthoDB" id="5295733at2"/>
<feature type="transmembrane region" description="Helical" evidence="6">
    <location>
        <begin position="67"/>
        <end position="85"/>
    </location>
</feature>
<dbReference type="InterPro" id="IPR005496">
    <property type="entry name" value="Integral_membrane_TerC"/>
</dbReference>
<evidence type="ECO:0000256" key="6">
    <source>
        <dbReference type="SAM" id="Phobius"/>
    </source>
</evidence>
<evidence type="ECO:0000256" key="1">
    <source>
        <dbReference type="ARBA" id="ARBA00004141"/>
    </source>
</evidence>
<organism evidence="7 8">
    <name type="scientific">Paenibacillus antarcticus</name>
    <dbReference type="NCBI Taxonomy" id="253703"/>
    <lineage>
        <taxon>Bacteria</taxon>
        <taxon>Bacillati</taxon>
        <taxon>Bacillota</taxon>
        <taxon>Bacilli</taxon>
        <taxon>Bacillales</taxon>
        <taxon>Paenibacillaceae</taxon>
        <taxon>Paenibacillus</taxon>
    </lineage>
</organism>
<keyword evidence="5 6" id="KW-0472">Membrane</keyword>
<protein>
    <recommendedName>
        <fullName evidence="9">Tellurium resistance protein TerC</fullName>
    </recommendedName>
</protein>
<feature type="transmembrane region" description="Helical" evidence="6">
    <location>
        <begin position="40"/>
        <end position="61"/>
    </location>
</feature>
<dbReference type="RefSeq" id="WP_068651956.1">
    <property type="nucleotide sequence ID" value="NZ_CP043611.1"/>
</dbReference>
<accession>A0A168LBF8</accession>
<dbReference type="GO" id="GO:0016020">
    <property type="term" value="C:membrane"/>
    <property type="evidence" value="ECO:0007669"/>
    <property type="project" value="UniProtKB-SubCell"/>
</dbReference>
<reference evidence="7 8" key="1">
    <citation type="submission" date="2016-03" db="EMBL/GenBank/DDBJ databases">
        <title>Draft genome sequence of Paenibacillus antarcticus CECT 5836.</title>
        <authorList>
            <person name="Shin S.-K."/>
            <person name="Yi H."/>
        </authorList>
    </citation>
    <scope>NUCLEOTIDE SEQUENCE [LARGE SCALE GENOMIC DNA]</scope>
    <source>
        <strain evidence="7 8">CECT 5836</strain>
    </source>
</reference>
<feature type="transmembrane region" description="Helical" evidence="6">
    <location>
        <begin position="129"/>
        <end position="147"/>
    </location>
</feature>
<name>A0A168LBF8_9BACL</name>
<feature type="transmembrane region" description="Helical" evidence="6">
    <location>
        <begin position="189"/>
        <end position="211"/>
    </location>
</feature>
<gene>
    <name evidence="7" type="ORF">PBAT_19305</name>
</gene>
<keyword evidence="3 6" id="KW-0812">Transmembrane</keyword>
<dbReference type="PANTHER" id="PTHR30238">
    <property type="entry name" value="MEMBRANE BOUND PREDICTED REDOX MODULATOR"/>
    <property type="match status" value="1"/>
</dbReference>
<feature type="transmembrane region" description="Helical" evidence="6">
    <location>
        <begin position="159"/>
        <end position="177"/>
    </location>
</feature>
<feature type="transmembrane region" description="Helical" evidence="6">
    <location>
        <begin position="6"/>
        <end position="28"/>
    </location>
</feature>
<evidence type="ECO:0000256" key="2">
    <source>
        <dbReference type="ARBA" id="ARBA00007511"/>
    </source>
</evidence>
<evidence type="ECO:0000313" key="7">
    <source>
        <dbReference type="EMBL" id="OAB43140.1"/>
    </source>
</evidence>
<comment type="caution">
    <text evidence="7">The sequence shown here is derived from an EMBL/GenBank/DDBJ whole genome shotgun (WGS) entry which is preliminary data.</text>
</comment>
<dbReference type="EMBL" id="LVJI01000030">
    <property type="protein sequence ID" value="OAB43140.1"/>
    <property type="molecule type" value="Genomic_DNA"/>
</dbReference>
<evidence type="ECO:0008006" key="9">
    <source>
        <dbReference type="Google" id="ProtNLM"/>
    </source>
</evidence>
<dbReference type="Pfam" id="PF03741">
    <property type="entry name" value="TerC"/>
    <property type="match status" value="1"/>
</dbReference>
<evidence type="ECO:0000256" key="3">
    <source>
        <dbReference type="ARBA" id="ARBA00022692"/>
    </source>
</evidence>
<evidence type="ECO:0000256" key="5">
    <source>
        <dbReference type="ARBA" id="ARBA00023136"/>
    </source>
</evidence>
<sequence>MENVWLLLEILVINLVLSGDNAVVIALASKDLPPEQRKKTVWWGALGAVVLRVLLTFVAVLMLKIPYLQAIGGLMLLWIAFQLLLEEKKEIKLGETPTISKAVRTILAADFIMSLDNVLAIAGVANGDLALIVIGTAFSIPIVIYGSNIIVNWLQRYPILIYLGAGILGYTGGEMMLQDSSFGNYISTFLPVGHSWVPLLLATLVIVGGGFKKMVNHKLQS</sequence>
<comment type="similarity">
    <text evidence="2">Belongs to the TerC family.</text>
</comment>
<proteinExistence type="inferred from homology"/>
<dbReference type="AlphaFoldDB" id="A0A168LBF8"/>
<keyword evidence="4 6" id="KW-1133">Transmembrane helix</keyword>
<evidence type="ECO:0000256" key="4">
    <source>
        <dbReference type="ARBA" id="ARBA00022989"/>
    </source>
</evidence>
<comment type="subcellular location">
    <subcellularLocation>
        <location evidence="1">Membrane</location>
        <topology evidence="1">Multi-pass membrane protein</topology>
    </subcellularLocation>
</comment>
<dbReference type="Proteomes" id="UP000077355">
    <property type="component" value="Unassembled WGS sequence"/>
</dbReference>
<dbReference type="InterPro" id="IPR022301">
    <property type="entry name" value="Integral_membrane_YjbE"/>
</dbReference>
<dbReference type="PANTHER" id="PTHR30238:SF4">
    <property type="entry name" value="SLL1022 PROTEIN"/>
    <property type="match status" value="1"/>
</dbReference>
<evidence type="ECO:0000313" key="8">
    <source>
        <dbReference type="Proteomes" id="UP000077355"/>
    </source>
</evidence>
<keyword evidence="8" id="KW-1185">Reference proteome</keyword>
<dbReference type="NCBIfam" id="TIGR03717">
    <property type="entry name" value="R_switched_YjbE"/>
    <property type="match status" value="1"/>
</dbReference>
<feature type="transmembrane region" description="Helical" evidence="6">
    <location>
        <begin position="106"/>
        <end position="123"/>
    </location>
</feature>